<evidence type="ECO:0000313" key="2">
    <source>
        <dbReference type="EMBL" id="NEC86379.1"/>
    </source>
</evidence>
<sequence length="261" mass="27834">MNGAELEGALWGARALDWAEVQQPTIRPLSGTVLGELGAWQGRTVLDLGCGAGDFAGMASALGANVSGLDASAALIEIAQRRNPTSTFRVGDMQHLPFPDHRFSVVTAFNSLHFARNPARTITEAKRVTHPGGSIVVATWGPPSECDAITYLLDLGSLMPQKPRGPQTSLDPTDLGAFRALMATAGPTSPWRKVHCPWEYPDLSTALRGLLSTGPAAQAINHSGRTQVTDTITQSIAPYRRGDGSYSLSNTCYYLITTTNE</sequence>
<organism evidence="2">
    <name type="scientific">Streptomyces sp. SID12501</name>
    <dbReference type="NCBI Taxonomy" id="2706042"/>
    <lineage>
        <taxon>Bacteria</taxon>
        <taxon>Bacillati</taxon>
        <taxon>Actinomycetota</taxon>
        <taxon>Actinomycetes</taxon>
        <taxon>Kitasatosporales</taxon>
        <taxon>Streptomycetaceae</taxon>
        <taxon>Streptomyces</taxon>
    </lineage>
</organism>
<comment type="caution">
    <text evidence="2">The sequence shown here is derived from an EMBL/GenBank/DDBJ whole genome shotgun (WGS) entry which is preliminary data.</text>
</comment>
<dbReference type="SUPFAM" id="SSF53335">
    <property type="entry name" value="S-adenosyl-L-methionine-dependent methyltransferases"/>
    <property type="match status" value="1"/>
</dbReference>
<dbReference type="Pfam" id="PF08241">
    <property type="entry name" value="Methyltransf_11"/>
    <property type="match status" value="1"/>
</dbReference>
<evidence type="ECO:0000259" key="1">
    <source>
        <dbReference type="Pfam" id="PF08241"/>
    </source>
</evidence>
<keyword evidence="2" id="KW-0808">Transferase</keyword>
<dbReference type="CDD" id="cd02440">
    <property type="entry name" value="AdoMet_MTases"/>
    <property type="match status" value="1"/>
</dbReference>
<dbReference type="EMBL" id="JAAGLU010000008">
    <property type="protein sequence ID" value="NEC86379.1"/>
    <property type="molecule type" value="Genomic_DNA"/>
</dbReference>
<gene>
    <name evidence="2" type="ORF">G3I71_11225</name>
</gene>
<proteinExistence type="predicted"/>
<protein>
    <submittedName>
        <fullName evidence="2">Class I SAM-dependent methyltransferase</fullName>
    </submittedName>
</protein>
<dbReference type="GO" id="GO:0032259">
    <property type="term" value="P:methylation"/>
    <property type="evidence" value="ECO:0007669"/>
    <property type="project" value="UniProtKB-KW"/>
</dbReference>
<accession>A0A6B3BPV3</accession>
<dbReference type="RefSeq" id="WP_164313841.1">
    <property type="nucleotide sequence ID" value="NZ_JAAGLU010000008.1"/>
</dbReference>
<dbReference type="GO" id="GO:0008757">
    <property type="term" value="F:S-adenosylmethionine-dependent methyltransferase activity"/>
    <property type="evidence" value="ECO:0007669"/>
    <property type="project" value="InterPro"/>
</dbReference>
<name>A0A6B3BPV3_9ACTN</name>
<dbReference type="PANTHER" id="PTHR43591:SF24">
    <property type="entry name" value="2-METHOXY-6-POLYPRENYL-1,4-BENZOQUINOL METHYLASE, MITOCHONDRIAL"/>
    <property type="match status" value="1"/>
</dbReference>
<dbReference type="Gene3D" id="3.40.50.150">
    <property type="entry name" value="Vaccinia Virus protein VP39"/>
    <property type="match status" value="1"/>
</dbReference>
<dbReference type="AlphaFoldDB" id="A0A6B3BPV3"/>
<dbReference type="InterPro" id="IPR013216">
    <property type="entry name" value="Methyltransf_11"/>
</dbReference>
<dbReference type="InterPro" id="IPR029063">
    <property type="entry name" value="SAM-dependent_MTases_sf"/>
</dbReference>
<keyword evidence="2" id="KW-0489">Methyltransferase</keyword>
<feature type="domain" description="Methyltransferase type 11" evidence="1">
    <location>
        <begin position="46"/>
        <end position="137"/>
    </location>
</feature>
<reference evidence="2" key="1">
    <citation type="submission" date="2020-01" db="EMBL/GenBank/DDBJ databases">
        <title>Insect and environment-associated Actinomycetes.</title>
        <authorList>
            <person name="Currrie C."/>
            <person name="Chevrette M."/>
            <person name="Carlson C."/>
            <person name="Stubbendieck R."/>
            <person name="Wendt-Pienkowski E."/>
        </authorList>
    </citation>
    <scope>NUCLEOTIDE SEQUENCE</scope>
    <source>
        <strain evidence="2">SID12501</strain>
    </source>
</reference>
<dbReference type="PANTHER" id="PTHR43591">
    <property type="entry name" value="METHYLTRANSFERASE"/>
    <property type="match status" value="1"/>
</dbReference>